<dbReference type="PANTHER" id="PTHR21196:SF1">
    <property type="entry name" value="U7 SNRNA-ASSOCIATED SM-LIKE PROTEIN LSM10"/>
    <property type="match status" value="1"/>
</dbReference>
<feature type="region of interest" description="Disordered" evidence="1">
    <location>
        <begin position="97"/>
        <end position="144"/>
    </location>
</feature>
<dbReference type="InterPro" id="IPR052840">
    <property type="entry name" value="U7_snRNA_Sm-like"/>
</dbReference>
<evidence type="ECO:0000259" key="2">
    <source>
        <dbReference type="SMART" id="SM00651"/>
    </source>
</evidence>
<comment type="caution">
    <text evidence="3">The sequence shown here is derived from an EMBL/GenBank/DDBJ whole genome shotgun (WGS) entry which is preliminary data.</text>
</comment>
<dbReference type="GO" id="GO:0006398">
    <property type="term" value="P:mRNA 3'-end processing by stem-loop binding and cleavage"/>
    <property type="evidence" value="ECO:0007669"/>
    <property type="project" value="TreeGrafter"/>
</dbReference>
<accession>A0A8J5XMS4</accession>
<dbReference type="PANTHER" id="PTHR21196">
    <property type="entry name" value="U7 SNRNA-ASSOCIATED SM-LIKE PROTEIN LSM10"/>
    <property type="match status" value="1"/>
</dbReference>
<name>A0A8J5XMS4_DIALT</name>
<proteinExistence type="predicted"/>
<dbReference type="InterPro" id="IPR001163">
    <property type="entry name" value="Sm_dom_euk/arc"/>
</dbReference>
<reference evidence="3" key="1">
    <citation type="submission" date="2021-05" db="EMBL/GenBank/DDBJ databases">
        <title>The genome of the haptophyte Pavlova lutheri (Diacronema luteri, Pavlovales) - a model for lipid biosynthesis in eukaryotic algae.</title>
        <authorList>
            <person name="Hulatt C.J."/>
            <person name="Posewitz M.C."/>
        </authorList>
    </citation>
    <scope>NUCLEOTIDE SEQUENCE</scope>
    <source>
        <strain evidence="3">NIVA-4/92</strain>
    </source>
</reference>
<evidence type="ECO:0000256" key="1">
    <source>
        <dbReference type="SAM" id="MobiDB-lite"/>
    </source>
</evidence>
<dbReference type="InterPro" id="IPR010920">
    <property type="entry name" value="LSM_dom_sf"/>
</dbReference>
<dbReference type="GO" id="GO:0016604">
    <property type="term" value="C:nuclear body"/>
    <property type="evidence" value="ECO:0007669"/>
    <property type="project" value="TreeGrafter"/>
</dbReference>
<dbReference type="GO" id="GO:0071254">
    <property type="term" value="C:cytoplasmic U snRNP body"/>
    <property type="evidence" value="ECO:0007669"/>
    <property type="project" value="TreeGrafter"/>
</dbReference>
<gene>
    <name evidence="3" type="ORF">KFE25_010040</name>
</gene>
<feature type="compositionally biased region" description="Low complexity" evidence="1">
    <location>
        <begin position="111"/>
        <end position="120"/>
    </location>
</feature>
<dbReference type="SUPFAM" id="SSF50182">
    <property type="entry name" value="Sm-like ribonucleoproteins"/>
    <property type="match status" value="1"/>
</dbReference>
<dbReference type="Gene3D" id="2.30.30.100">
    <property type="match status" value="1"/>
</dbReference>
<protein>
    <recommendedName>
        <fullName evidence="2">Sm domain-containing protein</fullName>
    </recommendedName>
</protein>
<dbReference type="Proteomes" id="UP000751190">
    <property type="component" value="Unassembled WGS sequence"/>
</dbReference>
<keyword evidence="4" id="KW-1185">Reference proteome</keyword>
<dbReference type="OrthoDB" id="10256176at2759"/>
<dbReference type="SMART" id="SM00651">
    <property type="entry name" value="Sm"/>
    <property type="match status" value="1"/>
</dbReference>
<dbReference type="AlphaFoldDB" id="A0A8J5XMS4"/>
<feature type="compositionally biased region" description="Basic residues" evidence="1">
    <location>
        <begin position="97"/>
        <end position="110"/>
    </location>
</feature>
<sequence>MAGVALGGLLHELRQMRVTLGLRSDATVSGVVEEADDAMNTTLSEVTMRPSNGATAVEYSLLYVRGRQVLWLQVPDEVDIMRTLQQRDLRGQRSLRTFRTHKRQDKKRQLRGAGAHAAPGRGPGGCPPARVSALLPAPPPRPLT</sequence>
<dbReference type="EMBL" id="JAGTXO010000012">
    <property type="protein sequence ID" value="KAG8464672.1"/>
    <property type="molecule type" value="Genomic_DNA"/>
</dbReference>
<evidence type="ECO:0000313" key="3">
    <source>
        <dbReference type="EMBL" id="KAG8464672.1"/>
    </source>
</evidence>
<dbReference type="Pfam" id="PF01423">
    <property type="entry name" value="LSM"/>
    <property type="match status" value="1"/>
</dbReference>
<dbReference type="GO" id="GO:0071208">
    <property type="term" value="F:histone pre-mRNA DCP binding"/>
    <property type="evidence" value="ECO:0007669"/>
    <property type="project" value="TreeGrafter"/>
</dbReference>
<feature type="domain" description="Sm" evidence="2">
    <location>
        <begin position="8"/>
        <end position="74"/>
    </location>
</feature>
<organism evidence="3 4">
    <name type="scientific">Diacronema lutheri</name>
    <name type="common">Unicellular marine alga</name>
    <name type="synonym">Monochrysis lutheri</name>
    <dbReference type="NCBI Taxonomy" id="2081491"/>
    <lineage>
        <taxon>Eukaryota</taxon>
        <taxon>Haptista</taxon>
        <taxon>Haptophyta</taxon>
        <taxon>Pavlovophyceae</taxon>
        <taxon>Pavlovales</taxon>
        <taxon>Pavlovaceae</taxon>
        <taxon>Diacronema</taxon>
    </lineage>
</organism>
<dbReference type="GO" id="GO:0071209">
    <property type="term" value="F:U7 snRNA binding"/>
    <property type="evidence" value="ECO:0007669"/>
    <property type="project" value="TreeGrafter"/>
</dbReference>
<evidence type="ECO:0000313" key="4">
    <source>
        <dbReference type="Proteomes" id="UP000751190"/>
    </source>
</evidence>